<dbReference type="GO" id="GO:0046872">
    <property type="term" value="F:metal ion binding"/>
    <property type="evidence" value="ECO:0007669"/>
    <property type="project" value="UniProtKB-KW"/>
</dbReference>
<reference evidence="4 5" key="1">
    <citation type="journal article" date="2011" name="J. Bacteriol.">
        <title>Complete genome sequence of the plant pathogen Ralstonia solanacearum strain Po82.</title>
        <authorList>
            <person name="Xu J."/>
            <person name="Zheng H.J."/>
            <person name="Liu L."/>
            <person name="Pan Z.C."/>
            <person name="Prior P."/>
            <person name="Tang B."/>
            <person name="Xu J.S."/>
            <person name="Zhang H."/>
            <person name="Tian Q."/>
            <person name="Zhang L.Q."/>
            <person name="Feng J."/>
        </authorList>
    </citation>
    <scope>NUCLEOTIDE SEQUENCE [LARGE SCALE GENOMIC DNA]</scope>
    <source>
        <strain evidence="4 5">Po82</strain>
    </source>
</reference>
<protein>
    <submittedName>
        <fullName evidence="4">Sirohydrochlorin cobaltochelatase, cobalamin (Vitamin b12) biosynthesis anaerobic pathway</fullName>
    </submittedName>
</protein>
<dbReference type="HOGENOM" id="CLU_899780_0_0_4"/>
<dbReference type="Pfam" id="PF01903">
    <property type="entry name" value="CbiX"/>
    <property type="match status" value="1"/>
</dbReference>
<sequence>MGTRRRHADALHRVSAQGGGRHAAGQQAGRARRARRAGARLPRRADQAAETGDAFRADAADPVGADGHARAHGHPGPVPVHPPPARQQAGHAALRDRAVEEGGLSLHRAGDDGAGATVRLPACACRRGRPEGVRRDHAGPVVPVGEQPVLARRPAQYVASHLHRHRAGRAVPGGRTDRAALGGAPLMAARALVLFAHGARDARWREPFDRLRARLAAQQPEVDVRLAFLELMAPDLPGTIDALAADGVLGVTIVPVFFGQGGHLRRDLPALVERCAQAHPALPIRCAEAAGEDDAVLDAIAAYCTRQLG</sequence>
<evidence type="ECO:0000256" key="2">
    <source>
        <dbReference type="ARBA" id="ARBA00023239"/>
    </source>
</evidence>
<feature type="region of interest" description="Disordered" evidence="3">
    <location>
        <begin position="1"/>
        <end position="95"/>
    </location>
</feature>
<evidence type="ECO:0000313" key="4">
    <source>
        <dbReference type="EMBL" id="AEG68334.1"/>
    </source>
</evidence>
<dbReference type="InterPro" id="IPR050963">
    <property type="entry name" value="Sirohydro_Cobaltochel/CbiX"/>
</dbReference>
<keyword evidence="1" id="KW-0479">Metal-binding</keyword>
<dbReference type="CDD" id="cd03416">
    <property type="entry name" value="CbiX_SirB_N"/>
    <property type="match status" value="1"/>
</dbReference>
<keyword evidence="2" id="KW-0456">Lyase</keyword>
<name>F6FZP8_RALS8</name>
<feature type="compositionally biased region" description="Basic residues" evidence="3">
    <location>
        <begin position="30"/>
        <end position="42"/>
    </location>
</feature>
<feature type="compositionally biased region" description="Basic and acidic residues" evidence="3">
    <location>
        <begin position="43"/>
        <end position="59"/>
    </location>
</feature>
<accession>F6FZP8</accession>
<dbReference type="PATRIC" id="fig|1031711.3.peg.1013"/>
<dbReference type="Gene3D" id="3.40.50.1400">
    <property type="match status" value="1"/>
</dbReference>
<feature type="compositionally biased region" description="Pro residues" evidence="3">
    <location>
        <begin position="76"/>
        <end position="85"/>
    </location>
</feature>
<dbReference type="KEGG" id="rsn:RSPO_c01033"/>
<dbReference type="SUPFAM" id="SSF53800">
    <property type="entry name" value="Chelatase"/>
    <property type="match status" value="1"/>
</dbReference>
<dbReference type="InterPro" id="IPR002762">
    <property type="entry name" value="CbiX-like"/>
</dbReference>
<gene>
    <name evidence="4" type="primary">cbiX</name>
    <name evidence="4" type="ordered locus">RSPO_c01033</name>
</gene>
<dbReference type="Proteomes" id="UP000007953">
    <property type="component" value="Chromosome"/>
</dbReference>
<dbReference type="EMBL" id="CP002819">
    <property type="protein sequence ID" value="AEG68334.1"/>
    <property type="molecule type" value="Genomic_DNA"/>
</dbReference>
<organism evidence="4 5">
    <name type="scientific">Ralstonia solanacearum (strain Po82)</name>
    <dbReference type="NCBI Taxonomy" id="1031711"/>
    <lineage>
        <taxon>Bacteria</taxon>
        <taxon>Pseudomonadati</taxon>
        <taxon>Pseudomonadota</taxon>
        <taxon>Betaproteobacteria</taxon>
        <taxon>Burkholderiales</taxon>
        <taxon>Burkholderiaceae</taxon>
        <taxon>Ralstonia</taxon>
        <taxon>Ralstonia solanacearum species complex</taxon>
    </lineage>
</organism>
<dbReference type="eggNOG" id="COG2138">
    <property type="taxonomic scope" value="Bacteria"/>
</dbReference>
<dbReference type="PANTHER" id="PTHR33542">
    <property type="entry name" value="SIROHYDROCHLORIN FERROCHELATASE, CHLOROPLASTIC"/>
    <property type="match status" value="1"/>
</dbReference>
<dbReference type="GO" id="GO:0016829">
    <property type="term" value="F:lyase activity"/>
    <property type="evidence" value="ECO:0007669"/>
    <property type="project" value="UniProtKB-KW"/>
</dbReference>
<proteinExistence type="predicted"/>
<evidence type="ECO:0000313" key="5">
    <source>
        <dbReference type="Proteomes" id="UP000007953"/>
    </source>
</evidence>
<dbReference type="AlphaFoldDB" id="F6FZP8"/>
<evidence type="ECO:0000256" key="1">
    <source>
        <dbReference type="ARBA" id="ARBA00022723"/>
    </source>
</evidence>
<evidence type="ECO:0000256" key="3">
    <source>
        <dbReference type="SAM" id="MobiDB-lite"/>
    </source>
</evidence>
<dbReference type="PANTHER" id="PTHR33542:SF5">
    <property type="entry name" value="FERROCHELATASE CHE1"/>
    <property type="match status" value="1"/>
</dbReference>